<evidence type="ECO:0000313" key="2">
    <source>
        <dbReference type="EMBL" id="MFB9906436.1"/>
    </source>
</evidence>
<dbReference type="Gene3D" id="3.40.50.12780">
    <property type="entry name" value="N-terminal domain of ligase-like"/>
    <property type="match status" value="1"/>
</dbReference>
<dbReference type="InterPro" id="IPR045851">
    <property type="entry name" value="AMP-bd_C_sf"/>
</dbReference>
<evidence type="ECO:0000259" key="1">
    <source>
        <dbReference type="Pfam" id="PF00501"/>
    </source>
</evidence>
<comment type="caution">
    <text evidence="2">The sequence shown here is derived from an EMBL/GenBank/DDBJ whole genome shotgun (WGS) entry which is preliminary data.</text>
</comment>
<name>A0ABV6A3C6_9PSEU</name>
<dbReference type="EMBL" id="JBHLZU010000018">
    <property type="protein sequence ID" value="MFB9906436.1"/>
    <property type="molecule type" value="Genomic_DNA"/>
</dbReference>
<dbReference type="Proteomes" id="UP001589693">
    <property type="component" value="Unassembled WGS sequence"/>
</dbReference>
<feature type="domain" description="AMP-dependent synthetase/ligase" evidence="1">
    <location>
        <begin position="59"/>
        <end position="337"/>
    </location>
</feature>
<dbReference type="Gene3D" id="3.30.300.30">
    <property type="match status" value="1"/>
</dbReference>
<dbReference type="InterPro" id="IPR042099">
    <property type="entry name" value="ANL_N_sf"/>
</dbReference>
<accession>A0ABV6A3C6</accession>
<dbReference type="InterPro" id="IPR000873">
    <property type="entry name" value="AMP-dep_synth/lig_dom"/>
</dbReference>
<proteinExistence type="predicted"/>
<protein>
    <submittedName>
        <fullName evidence="2">AMP-binding protein</fullName>
    </submittedName>
</protein>
<dbReference type="RefSeq" id="WP_377854750.1">
    <property type="nucleotide sequence ID" value="NZ_JBHLZU010000018.1"/>
</dbReference>
<reference evidence="2 3" key="1">
    <citation type="submission" date="2024-09" db="EMBL/GenBank/DDBJ databases">
        <authorList>
            <person name="Sun Q."/>
            <person name="Mori K."/>
        </authorList>
    </citation>
    <scope>NUCLEOTIDE SEQUENCE [LARGE SCALE GENOMIC DNA]</scope>
    <source>
        <strain evidence="2 3">TBRC 7907</strain>
    </source>
</reference>
<sequence length="464" mass="49148">MSGPLVADGARLVDAPTGTVLDGAELQARITATSVKLAALPTGVLLALTAVDLPSVLRYLGAFQARRAVAVIGPDLDAEPLNNLVERFQPAAVLGVDPAAEVPSGYAPADLTGPAWVRENPEGVAPHPDLAVLLSTSGSTGNPKLVRLSREAVLSNARAIAQVLRLDAREVAPTSLPLHYAYGMSVLNSHLVVGASVLIEPNGVTAPSFWQAVDEHGATSLAGVPYHYELLHRAGFDPARHPSLRTLTQAGGRLRTDRLTEFAGRIEAVGGRMYVMYGQTEATTRMAVLPAERLAAKIGSAGQALPGAEFTIRPLDDEPAQAQGEVVYRGPNVMMGYAENAEELAGPDELGGELATGDLGYLDEEGFLYVTGRLKRIGKVFGNRVNLDDLEQLLRGHGVAAAVPGDDDRVVVWLEDADAEACTAAAKELSERLHLHVSGFRVLSAERLPLLPSGKIDYRALEER</sequence>
<organism evidence="2 3">
    <name type="scientific">Allokutzneria oryzae</name>
    <dbReference type="NCBI Taxonomy" id="1378989"/>
    <lineage>
        <taxon>Bacteria</taxon>
        <taxon>Bacillati</taxon>
        <taxon>Actinomycetota</taxon>
        <taxon>Actinomycetes</taxon>
        <taxon>Pseudonocardiales</taxon>
        <taxon>Pseudonocardiaceae</taxon>
        <taxon>Allokutzneria</taxon>
    </lineage>
</organism>
<dbReference type="PANTHER" id="PTHR24096">
    <property type="entry name" value="LONG-CHAIN-FATTY-ACID--COA LIGASE"/>
    <property type="match status" value="1"/>
</dbReference>
<dbReference type="Pfam" id="PF00501">
    <property type="entry name" value="AMP-binding"/>
    <property type="match status" value="1"/>
</dbReference>
<keyword evidence="3" id="KW-1185">Reference proteome</keyword>
<evidence type="ECO:0000313" key="3">
    <source>
        <dbReference type="Proteomes" id="UP001589693"/>
    </source>
</evidence>
<gene>
    <name evidence="2" type="ORF">ACFFQA_21090</name>
</gene>
<dbReference type="SUPFAM" id="SSF56801">
    <property type="entry name" value="Acetyl-CoA synthetase-like"/>
    <property type="match status" value="1"/>
</dbReference>